<feature type="compositionally biased region" description="Polar residues" evidence="1">
    <location>
        <begin position="122"/>
        <end position="142"/>
    </location>
</feature>
<feature type="compositionally biased region" description="Low complexity" evidence="1">
    <location>
        <begin position="308"/>
        <end position="326"/>
    </location>
</feature>
<evidence type="ECO:0000256" key="1">
    <source>
        <dbReference type="SAM" id="MobiDB-lite"/>
    </source>
</evidence>
<reference evidence="2 3" key="1">
    <citation type="submission" date="2009-08" db="EMBL/GenBank/DDBJ databases">
        <title>The Genome Sequence of Spizellomyces punctatus strain DAOM BR117.</title>
        <authorList>
            <consortium name="The Broad Institute Genome Sequencing Platform"/>
            <person name="Russ C."/>
            <person name="Cuomo C."/>
            <person name="Shea T."/>
            <person name="Young S.K."/>
            <person name="Zeng Q."/>
            <person name="Koehrsen M."/>
            <person name="Haas B."/>
            <person name="Borodovsky M."/>
            <person name="Guigo R."/>
            <person name="Alvarado L."/>
            <person name="Berlin A."/>
            <person name="Bochicchio J."/>
            <person name="Borenstein D."/>
            <person name="Chapman S."/>
            <person name="Chen Z."/>
            <person name="Engels R."/>
            <person name="Freedman E."/>
            <person name="Gellesch M."/>
            <person name="Goldberg J."/>
            <person name="Griggs A."/>
            <person name="Gujja S."/>
            <person name="Heiman D."/>
            <person name="Hepburn T."/>
            <person name="Howarth C."/>
            <person name="Jen D."/>
            <person name="Larson L."/>
            <person name="Lewis B."/>
            <person name="Mehta T."/>
            <person name="Park D."/>
            <person name="Pearson M."/>
            <person name="Roberts A."/>
            <person name="Saif S."/>
            <person name="Shenoy N."/>
            <person name="Sisk P."/>
            <person name="Stolte C."/>
            <person name="Sykes S."/>
            <person name="Thomson T."/>
            <person name="Walk T."/>
            <person name="White J."/>
            <person name="Yandava C."/>
            <person name="Burger G."/>
            <person name="Gray M.W."/>
            <person name="Holland P.W.H."/>
            <person name="King N."/>
            <person name="Lang F.B.F."/>
            <person name="Roger A.J."/>
            <person name="Ruiz-Trillo I."/>
            <person name="Lander E."/>
            <person name="Nusbaum C."/>
        </authorList>
    </citation>
    <scope>NUCLEOTIDE SEQUENCE [LARGE SCALE GENOMIC DNA]</scope>
    <source>
        <strain evidence="2 3">DAOM BR117</strain>
    </source>
</reference>
<feature type="region of interest" description="Disordered" evidence="1">
    <location>
        <begin position="300"/>
        <end position="350"/>
    </location>
</feature>
<protein>
    <submittedName>
        <fullName evidence="2">Uncharacterized protein</fullName>
    </submittedName>
</protein>
<feature type="compositionally biased region" description="Polar residues" evidence="1">
    <location>
        <begin position="37"/>
        <end position="58"/>
    </location>
</feature>
<name>A0A0L0HDC7_SPIPD</name>
<feature type="region of interest" description="Disordered" evidence="1">
    <location>
        <begin position="1"/>
        <end position="152"/>
    </location>
</feature>
<feature type="region of interest" description="Disordered" evidence="1">
    <location>
        <begin position="235"/>
        <end position="288"/>
    </location>
</feature>
<keyword evidence="3" id="KW-1185">Reference proteome</keyword>
<dbReference type="InParanoid" id="A0A0L0HDC7"/>
<organism evidence="2 3">
    <name type="scientific">Spizellomyces punctatus (strain DAOM BR117)</name>
    <dbReference type="NCBI Taxonomy" id="645134"/>
    <lineage>
        <taxon>Eukaryota</taxon>
        <taxon>Fungi</taxon>
        <taxon>Fungi incertae sedis</taxon>
        <taxon>Chytridiomycota</taxon>
        <taxon>Chytridiomycota incertae sedis</taxon>
        <taxon>Chytridiomycetes</taxon>
        <taxon>Spizellomycetales</taxon>
        <taxon>Spizellomycetaceae</taxon>
        <taxon>Spizellomyces</taxon>
    </lineage>
</organism>
<dbReference type="VEuPathDB" id="FungiDB:SPPG_05386"/>
<evidence type="ECO:0000313" key="3">
    <source>
        <dbReference type="Proteomes" id="UP000053201"/>
    </source>
</evidence>
<dbReference type="RefSeq" id="XP_016607167.1">
    <property type="nucleotide sequence ID" value="XM_016753600.1"/>
</dbReference>
<gene>
    <name evidence="2" type="ORF">SPPG_05386</name>
</gene>
<dbReference type="EMBL" id="KQ257458">
    <property type="protein sequence ID" value="KNC99127.1"/>
    <property type="molecule type" value="Genomic_DNA"/>
</dbReference>
<accession>A0A0L0HDC7</accession>
<dbReference type="OrthoDB" id="2128741at2759"/>
<evidence type="ECO:0000313" key="2">
    <source>
        <dbReference type="EMBL" id="KNC99127.1"/>
    </source>
</evidence>
<dbReference type="Proteomes" id="UP000053201">
    <property type="component" value="Unassembled WGS sequence"/>
</dbReference>
<proteinExistence type="predicted"/>
<dbReference type="AlphaFoldDB" id="A0A0L0HDC7"/>
<sequence>MMNDPQKGNVWGAPPVPVGVTALEPNTSAPKPISPFARSSNQTAAPPTIPSFSRNPSIGSEGDFKGEPPRPPPWASMGTSTELRIGIPRSNSGLPPRIQALDDNTRSIANAASPRSPFDKCSSVSPTSPFDTSIPSEGNSPRSPFPRKQEEVVQSPIEAARIFFGENKPSPAPPLLRQVTPLPQDQPQRMVVVQPKTLVRHAVPSAVGVQQANATGVRQAVVVSNTSDAVRTAPVMQGATGPGRDTVVPALAPGQRPAKPMSAAAAQGLVESRRRAASSASMTPPSDTLLNLFSSSAATTTAHNPMTRSSSTPKVSSLSPSSTVRSFESPKMTSRRPSGSLPDLRQPKKDIDKATDDMCTDLTVTCFPSSSSGLFPTDFDWDSEEFDDPKYVIFRKAMLETFQMQVDYPLLMPPDLTGMLLQEF</sequence>
<dbReference type="GeneID" id="27688762"/>